<dbReference type="Proteomes" id="UP000253509">
    <property type="component" value="Unassembled WGS sequence"/>
</dbReference>
<accession>A0A366IGA4</accession>
<protein>
    <submittedName>
        <fullName evidence="1">Uncharacterized protein</fullName>
    </submittedName>
</protein>
<comment type="caution">
    <text evidence="1">The sequence shown here is derived from an EMBL/GenBank/DDBJ whole genome shotgun (WGS) entry which is preliminary data.</text>
</comment>
<sequence length="74" mass="8428">MGIRVSRTPIRESLGILERVLGEPTASSGASRGQRWVYFLSPWDMQFELVSFPDGKAYEVDADTLLWDPRSPER</sequence>
<gene>
    <name evidence="1" type="ORF">DFO65_10814</name>
</gene>
<name>A0A366IGA4_9MICO</name>
<evidence type="ECO:0000313" key="1">
    <source>
        <dbReference type="EMBL" id="RBP70562.1"/>
    </source>
</evidence>
<dbReference type="EMBL" id="QNSB01000008">
    <property type="protein sequence ID" value="RBP70562.1"/>
    <property type="molecule type" value="Genomic_DNA"/>
</dbReference>
<reference evidence="1 2" key="1">
    <citation type="submission" date="2018-06" db="EMBL/GenBank/DDBJ databases">
        <title>Freshwater and sediment microbial communities from various areas in North America, analyzing microbe dynamics in response to fracking.</title>
        <authorList>
            <person name="Lamendella R."/>
        </authorList>
    </citation>
    <scope>NUCLEOTIDE SEQUENCE [LARGE SCALE GENOMIC DNA]</scope>
    <source>
        <strain evidence="1 2">3b_TX</strain>
    </source>
</reference>
<dbReference type="AlphaFoldDB" id="A0A366IGA4"/>
<evidence type="ECO:0000313" key="2">
    <source>
        <dbReference type="Proteomes" id="UP000253509"/>
    </source>
</evidence>
<keyword evidence="2" id="KW-1185">Reference proteome</keyword>
<organism evidence="1 2">
    <name type="scientific">Brevibacterium celere</name>
    <dbReference type="NCBI Taxonomy" id="225845"/>
    <lineage>
        <taxon>Bacteria</taxon>
        <taxon>Bacillati</taxon>
        <taxon>Actinomycetota</taxon>
        <taxon>Actinomycetes</taxon>
        <taxon>Micrococcales</taxon>
        <taxon>Brevibacteriaceae</taxon>
        <taxon>Brevibacterium</taxon>
    </lineage>
</organism>
<proteinExistence type="predicted"/>